<dbReference type="InterPro" id="IPR003399">
    <property type="entry name" value="Mce/MlaD"/>
</dbReference>
<proteinExistence type="predicted"/>
<feature type="domain" description="Mce/MlaD" evidence="2">
    <location>
        <begin position="38"/>
        <end position="114"/>
    </location>
</feature>
<protein>
    <submittedName>
        <fullName evidence="3">Mce related protein</fullName>
    </submittedName>
</protein>
<evidence type="ECO:0000313" key="3">
    <source>
        <dbReference type="EMBL" id="QDU26289.1"/>
    </source>
</evidence>
<organism evidence="3 4">
    <name type="scientific">Anatilimnocola aggregata</name>
    <dbReference type="NCBI Taxonomy" id="2528021"/>
    <lineage>
        <taxon>Bacteria</taxon>
        <taxon>Pseudomonadati</taxon>
        <taxon>Planctomycetota</taxon>
        <taxon>Planctomycetia</taxon>
        <taxon>Pirellulales</taxon>
        <taxon>Pirellulaceae</taxon>
        <taxon>Anatilimnocola</taxon>
    </lineage>
</organism>
<evidence type="ECO:0000256" key="1">
    <source>
        <dbReference type="SAM" id="Phobius"/>
    </source>
</evidence>
<keyword evidence="4" id="KW-1185">Reference proteome</keyword>
<dbReference type="AlphaFoldDB" id="A0A517Y7S5"/>
<evidence type="ECO:0000313" key="4">
    <source>
        <dbReference type="Proteomes" id="UP000315017"/>
    </source>
</evidence>
<keyword evidence="1" id="KW-0812">Transmembrane</keyword>
<keyword evidence="1" id="KW-1133">Transmembrane helix</keyword>
<dbReference type="PANTHER" id="PTHR33371">
    <property type="entry name" value="INTERMEMBRANE PHOSPHOLIPID TRANSPORT SYSTEM BINDING PROTEIN MLAD-RELATED"/>
    <property type="match status" value="1"/>
</dbReference>
<feature type="transmembrane region" description="Helical" evidence="1">
    <location>
        <begin position="6"/>
        <end position="29"/>
    </location>
</feature>
<evidence type="ECO:0000259" key="2">
    <source>
        <dbReference type="Pfam" id="PF02470"/>
    </source>
</evidence>
<dbReference type="OrthoDB" id="260338at2"/>
<keyword evidence="1" id="KW-0472">Membrane</keyword>
<dbReference type="EMBL" id="CP036274">
    <property type="protein sequence ID" value="QDU26289.1"/>
    <property type="molecule type" value="Genomic_DNA"/>
</dbReference>
<dbReference type="InterPro" id="IPR052336">
    <property type="entry name" value="MlaD_Phospholipid_Transporter"/>
</dbReference>
<dbReference type="Pfam" id="PF02470">
    <property type="entry name" value="MlaD"/>
    <property type="match status" value="1"/>
</dbReference>
<reference evidence="3 4" key="1">
    <citation type="submission" date="2019-02" db="EMBL/GenBank/DDBJ databases">
        <title>Deep-cultivation of Planctomycetes and their phenomic and genomic characterization uncovers novel biology.</title>
        <authorList>
            <person name="Wiegand S."/>
            <person name="Jogler M."/>
            <person name="Boedeker C."/>
            <person name="Pinto D."/>
            <person name="Vollmers J."/>
            <person name="Rivas-Marin E."/>
            <person name="Kohn T."/>
            <person name="Peeters S.H."/>
            <person name="Heuer A."/>
            <person name="Rast P."/>
            <person name="Oberbeckmann S."/>
            <person name="Bunk B."/>
            <person name="Jeske O."/>
            <person name="Meyerdierks A."/>
            <person name="Storesund J.E."/>
            <person name="Kallscheuer N."/>
            <person name="Luecker S."/>
            <person name="Lage O.M."/>
            <person name="Pohl T."/>
            <person name="Merkel B.J."/>
            <person name="Hornburger P."/>
            <person name="Mueller R.-W."/>
            <person name="Bruemmer F."/>
            <person name="Labrenz M."/>
            <person name="Spormann A.M."/>
            <person name="Op den Camp H."/>
            <person name="Overmann J."/>
            <person name="Amann R."/>
            <person name="Jetten M.S.M."/>
            <person name="Mascher T."/>
            <person name="Medema M.H."/>
            <person name="Devos D.P."/>
            <person name="Kaster A.-K."/>
            <person name="Ovreas L."/>
            <person name="Rohde M."/>
            <person name="Galperin M.Y."/>
            <person name="Jogler C."/>
        </authorList>
    </citation>
    <scope>NUCLEOTIDE SEQUENCE [LARGE SCALE GENOMIC DNA]</scope>
    <source>
        <strain evidence="3 4">ETA_A8</strain>
    </source>
</reference>
<dbReference type="KEGG" id="aagg:ETAA8_13670"/>
<gene>
    <name evidence="3" type="ORF">ETAA8_13670</name>
</gene>
<accession>A0A517Y7S5</accession>
<dbReference type="PANTHER" id="PTHR33371:SF4">
    <property type="entry name" value="INTERMEMBRANE PHOSPHOLIPID TRANSPORT SYSTEM BINDING PROTEIN MLAD"/>
    <property type="match status" value="1"/>
</dbReference>
<dbReference type="Proteomes" id="UP000315017">
    <property type="component" value="Chromosome"/>
</dbReference>
<sequence>MDERTLRLRVGVVVLAAILVTGILVMLMGDMPFPGSQKKVIYVLFPEAPGVSVGTPVRKSGITIGRVTRVELLKPQGVRVTTDIDSQYTLLDSEYCRVGTTSLLGDALLEFVPGVESRNARPLENGAEIQNGVVAGNPMSVFVNLEPDIKMVLQSLRDAGSEVQRAASTLNSAVANNDDQIPRIMQKSERALDQFNATMATMNDLFGDPELRNGLKQTMRDVPQLFAEARDTLQKANEGFAGMKSVTDRASKNLENLENFTRPLGERGPQLVANLDGSLSNVNALLEQLVEFTDNLNSKQGTLGRLMNDEELYQRLNRSLANIEDITFKVKPILDNVTIFTDKIARDPRQLGVKGALDGRPLGVGAKQASYGGDSFIQGNGYEYGEEEYCPPSQLNSSRPAMPILKR</sequence>
<dbReference type="RefSeq" id="WP_145086602.1">
    <property type="nucleotide sequence ID" value="NZ_CP036274.1"/>
</dbReference>
<name>A0A517Y7S5_9BACT</name>